<proteinExistence type="predicted"/>
<protein>
    <submittedName>
        <fullName evidence="1">Uncharacterized protein</fullName>
    </submittedName>
</protein>
<name>A0A0A8YU23_ARUDO</name>
<reference evidence="1" key="1">
    <citation type="submission" date="2014-09" db="EMBL/GenBank/DDBJ databases">
        <authorList>
            <person name="Magalhaes I.L.F."/>
            <person name="Oliveira U."/>
            <person name="Santos F.R."/>
            <person name="Vidigal T.H.D.A."/>
            <person name="Brescovit A.D."/>
            <person name="Santos A.J."/>
        </authorList>
    </citation>
    <scope>NUCLEOTIDE SEQUENCE</scope>
    <source>
        <tissue evidence="1">Shoot tissue taken approximately 20 cm above the soil surface</tissue>
    </source>
</reference>
<accession>A0A0A8YU23</accession>
<sequence>MVATMTLNGKINNLLQYVPKCIWMGVNK</sequence>
<evidence type="ECO:0000313" key="1">
    <source>
        <dbReference type="EMBL" id="JAD26062.1"/>
    </source>
</evidence>
<dbReference type="AlphaFoldDB" id="A0A0A8YU23"/>
<reference evidence="1" key="2">
    <citation type="journal article" date="2015" name="Data Brief">
        <title>Shoot transcriptome of the giant reed, Arundo donax.</title>
        <authorList>
            <person name="Barrero R.A."/>
            <person name="Guerrero F.D."/>
            <person name="Moolhuijzen P."/>
            <person name="Goolsby J.A."/>
            <person name="Tidwell J."/>
            <person name="Bellgard S.E."/>
            <person name="Bellgard M.I."/>
        </authorList>
    </citation>
    <scope>NUCLEOTIDE SEQUENCE</scope>
    <source>
        <tissue evidence="1">Shoot tissue taken approximately 20 cm above the soil surface</tissue>
    </source>
</reference>
<organism evidence="1">
    <name type="scientific">Arundo donax</name>
    <name type="common">Giant reed</name>
    <name type="synonym">Donax arundinaceus</name>
    <dbReference type="NCBI Taxonomy" id="35708"/>
    <lineage>
        <taxon>Eukaryota</taxon>
        <taxon>Viridiplantae</taxon>
        <taxon>Streptophyta</taxon>
        <taxon>Embryophyta</taxon>
        <taxon>Tracheophyta</taxon>
        <taxon>Spermatophyta</taxon>
        <taxon>Magnoliopsida</taxon>
        <taxon>Liliopsida</taxon>
        <taxon>Poales</taxon>
        <taxon>Poaceae</taxon>
        <taxon>PACMAD clade</taxon>
        <taxon>Arundinoideae</taxon>
        <taxon>Arundineae</taxon>
        <taxon>Arundo</taxon>
    </lineage>
</organism>
<dbReference type="EMBL" id="GBRH01271833">
    <property type="protein sequence ID" value="JAD26062.1"/>
    <property type="molecule type" value="Transcribed_RNA"/>
</dbReference>